<organism evidence="3 4">
    <name type="scientific">Pseudotabrizicola alkalilacus</name>
    <dbReference type="NCBI Taxonomy" id="2305252"/>
    <lineage>
        <taxon>Bacteria</taxon>
        <taxon>Pseudomonadati</taxon>
        <taxon>Pseudomonadota</taxon>
        <taxon>Alphaproteobacteria</taxon>
        <taxon>Rhodobacterales</taxon>
        <taxon>Paracoccaceae</taxon>
        <taxon>Pseudotabrizicola</taxon>
    </lineage>
</organism>
<comment type="caution">
    <text evidence="3">The sequence shown here is derived from an EMBL/GenBank/DDBJ whole genome shotgun (WGS) entry which is preliminary data.</text>
</comment>
<dbReference type="AlphaFoldDB" id="A0A411Z7L8"/>
<dbReference type="Proteomes" id="UP000284547">
    <property type="component" value="Unassembled WGS sequence"/>
</dbReference>
<evidence type="ECO:0000313" key="4">
    <source>
        <dbReference type="Proteomes" id="UP000284547"/>
    </source>
</evidence>
<feature type="region of interest" description="Disordered" evidence="1">
    <location>
        <begin position="1"/>
        <end position="21"/>
    </location>
</feature>
<evidence type="ECO:0000259" key="2">
    <source>
        <dbReference type="Pfam" id="PF13403"/>
    </source>
</evidence>
<sequence length="214" mass="22921">MGAEEERGMVWPEPEQAEQGGPSVVAEGIFATTPIATPGGWRAAGELTPGAQVMTFDAGCQPVMRALVLAFENAPRGLWPLLVPAWAMDNREELVLLPEQKVLIEADVAEDLYGDPFALIPARALEGLRGIARCRPPPLAVAVQLQFAQHQVIYASRGVLLSCGGDPLADAGWRARAYSSYSLAQAQHLIACLMAEETGVALRMAEQHRPGSRA</sequence>
<feature type="domain" description="Hedgehog/Intein (Hint)" evidence="2">
    <location>
        <begin position="31"/>
        <end position="156"/>
    </location>
</feature>
<keyword evidence="4" id="KW-1185">Reference proteome</keyword>
<dbReference type="Pfam" id="PF13403">
    <property type="entry name" value="Hint_2"/>
    <property type="match status" value="1"/>
</dbReference>
<proteinExistence type="predicted"/>
<protein>
    <recommendedName>
        <fullName evidence="2">Hedgehog/Intein (Hint) domain-containing protein</fullName>
    </recommendedName>
</protein>
<accession>A0A411Z7L8</accession>
<evidence type="ECO:0000256" key="1">
    <source>
        <dbReference type="SAM" id="MobiDB-lite"/>
    </source>
</evidence>
<gene>
    <name evidence="3" type="ORF">D1012_02810</name>
</gene>
<reference evidence="3 4" key="1">
    <citation type="submission" date="2018-08" db="EMBL/GenBank/DDBJ databases">
        <title>Flavobacterium tibetense sp. nov., isolated from a wetland YonghuCo on Tibetan Plateau.</title>
        <authorList>
            <person name="Phurbu D."/>
            <person name="Lu H."/>
            <person name="Xing P."/>
        </authorList>
    </citation>
    <scope>NUCLEOTIDE SEQUENCE [LARGE SCALE GENOMIC DNA]</scope>
    <source>
        <strain evidence="3 4">DJC</strain>
    </source>
</reference>
<dbReference type="InterPro" id="IPR028992">
    <property type="entry name" value="Hedgehog/Intein_dom"/>
</dbReference>
<evidence type="ECO:0000313" key="3">
    <source>
        <dbReference type="EMBL" id="RGP39059.1"/>
    </source>
</evidence>
<name>A0A411Z7L8_9RHOB</name>
<dbReference type="EMBL" id="QWEY01000001">
    <property type="protein sequence ID" value="RGP39059.1"/>
    <property type="molecule type" value="Genomic_DNA"/>
</dbReference>